<comment type="caution">
    <text evidence="7">The sequence shown here is derived from an EMBL/GenBank/DDBJ whole genome shotgun (WGS) entry which is preliminary data.</text>
</comment>
<evidence type="ECO:0000256" key="6">
    <source>
        <dbReference type="HAMAP-Rule" id="MF_00163"/>
    </source>
</evidence>
<gene>
    <name evidence="6 7" type="primary">def</name>
    <name evidence="7" type="ORF">J4H91_10100</name>
</gene>
<feature type="active site" evidence="6">
    <location>
        <position position="141"/>
    </location>
</feature>
<dbReference type="GO" id="GO:0042586">
    <property type="term" value="F:peptide deformylase activity"/>
    <property type="evidence" value="ECO:0007669"/>
    <property type="project" value="UniProtKB-UniRule"/>
</dbReference>
<evidence type="ECO:0000256" key="5">
    <source>
        <dbReference type="ARBA" id="ARBA00023004"/>
    </source>
</evidence>
<feature type="binding site" evidence="6">
    <location>
        <position position="144"/>
    </location>
    <ligand>
        <name>Fe cation</name>
        <dbReference type="ChEBI" id="CHEBI:24875"/>
    </ligand>
</feature>
<dbReference type="AlphaFoldDB" id="A0A939M272"/>
<keyword evidence="8" id="KW-1185">Reference proteome</keyword>
<comment type="catalytic activity">
    <reaction evidence="6">
        <text>N-terminal N-formyl-L-methionyl-[peptide] + H2O = N-terminal L-methionyl-[peptide] + formate</text>
        <dbReference type="Rhea" id="RHEA:24420"/>
        <dbReference type="Rhea" id="RHEA-COMP:10639"/>
        <dbReference type="Rhea" id="RHEA-COMP:10640"/>
        <dbReference type="ChEBI" id="CHEBI:15377"/>
        <dbReference type="ChEBI" id="CHEBI:15740"/>
        <dbReference type="ChEBI" id="CHEBI:49298"/>
        <dbReference type="ChEBI" id="CHEBI:64731"/>
        <dbReference type="EC" id="3.5.1.88"/>
    </reaction>
</comment>
<sequence length="187" mass="20804">MTVLPITICGEPVLHRPAEPVTEFDAELRTLVDDMFETCEQAPGVGLAAPQVGVGKRLFVWMYDDQDEAPARGVAINPVLWISPPEPGLPGEDEIEGCLSFPGERFALRRSPRALLRAQNIDGESFEFEASGWFARIMQHEYDHLEGLLYVDRLVHPENKGAQKAKRKNGWGRPGLTWLPGVDDLEG</sequence>
<dbReference type="RefSeq" id="WP_208046140.1">
    <property type="nucleotide sequence ID" value="NZ_JAGDYL010000017.1"/>
</dbReference>
<name>A0A939M272_9MICO</name>
<proteinExistence type="inferred from homology"/>
<feature type="binding site" evidence="6">
    <location>
        <position position="98"/>
    </location>
    <ligand>
        <name>Fe cation</name>
        <dbReference type="ChEBI" id="CHEBI:24875"/>
    </ligand>
</feature>
<evidence type="ECO:0000313" key="7">
    <source>
        <dbReference type="EMBL" id="MBO1805665.1"/>
    </source>
</evidence>
<dbReference type="CDD" id="cd00487">
    <property type="entry name" value="Pep_deformylase"/>
    <property type="match status" value="1"/>
</dbReference>
<dbReference type="EC" id="3.5.1.88" evidence="6"/>
<dbReference type="GO" id="GO:0046872">
    <property type="term" value="F:metal ion binding"/>
    <property type="evidence" value="ECO:0007669"/>
    <property type="project" value="UniProtKB-KW"/>
</dbReference>
<protein>
    <recommendedName>
        <fullName evidence="6">Peptide deformylase</fullName>
        <shortName evidence="6">PDF</shortName>
        <ecNumber evidence="6">3.5.1.88</ecNumber>
    </recommendedName>
    <alternativeName>
        <fullName evidence="6">Polypeptide deformylase</fullName>
    </alternativeName>
</protein>
<evidence type="ECO:0000256" key="2">
    <source>
        <dbReference type="ARBA" id="ARBA00022723"/>
    </source>
</evidence>
<dbReference type="NCBIfam" id="NF001159">
    <property type="entry name" value="PRK00150.1-3"/>
    <property type="match status" value="1"/>
</dbReference>
<reference evidence="7" key="1">
    <citation type="submission" date="2021-03" db="EMBL/GenBank/DDBJ databases">
        <title>Leucobacter chromiisoli sp. nov., isolated from chromium-containing soil of chemical plant.</title>
        <authorList>
            <person name="Xu Z."/>
        </authorList>
    </citation>
    <scope>NUCLEOTIDE SEQUENCE</scope>
    <source>
        <strain evidence="7">A2</strain>
    </source>
</reference>
<feature type="binding site" evidence="6">
    <location>
        <position position="140"/>
    </location>
    <ligand>
        <name>Fe cation</name>
        <dbReference type="ChEBI" id="CHEBI:24875"/>
    </ligand>
</feature>
<dbReference type="GO" id="GO:0006412">
    <property type="term" value="P:translation"/>
    <property type="evidence" value="ECO:0007669"/>
    <property type="project" value="UniProtKB-UniRule"/>
</dbReference>
<comment type="similarity">
    <text evidence="1 6">Belongs to the polypeptide deformylase family.</text>
</comment>
<organism evidence="7 8">
    <name type="scientific">Leucobacter ruminantium</name>
    <dbReference type="NCBI Taxonomy" id="1289170"/>
    <lineage>
        <taxon>Bacteria</taxon>
        <taxon>Bacillati</taxon>
        <taxon>Actinomycetota</taxon>
        <taxon>Actinomycetes</taxon>
        <taxon>Micrococcales</taxon>
        <taxon>Microbacteriaceae</taxon>
        <taxon>Leucobacter</taxon>
    </lineage>
</organism>
<dbReference type="EMBL" id="JAGDYL010000017">
    <property type="protein sequence ID" value="MBO1805665.1"/>
    <property type="molecule type" value="Genomic_DNA"/>
</dbReference>
<dbReference type="NCBIfam" id="TIGR00079">
    <property type="entry name" value="pept_deformyl"/>
    <property type="match status" value="1"/>
</dbReference>
<evidence type="ECO:0000256" key="1">
    <source>
        <dbReference type="ARBA" id="ARBA00010759"/>
    </source>
</evidence>
<evidence type="ECO:0000256" key="3">
    <source>
        <dbReference type="ARBA" id="ARBA00022801"/>
    </source>
</evidence>
<dbReference type="Proteomes" id="UP000664398">
    <property type="component" value="Unassembled WGS sequence"/>
</dbReference>
<dbReference type="SUPFAM" id="SSF56420">
    <property type="entry name" value="Peptide deformylase"/>
    <property type="match status" value="1"/>
</dbReference>
<dbReference type="Pfam" id="PF01327">
    <property type="entry name" value="Pep_deformylase"/>
    <property type="match status" value="1"/>
</dbReference>
<dbReference type="PIRSF" id="PIRSF004749">
    <property type="entry name" value="Pep_def"/>
    <property type="match status" value="1"/>
</dbReference>
<dbReference type="PANTHER" id="PTHR10458">
    <property type="entry name" value="PEPTIDE DEFORMYLASE"/>
    <property type="match status" value="1"/>
</dbReference>
<dbReference type="InterPro" id="IPR036821">
    <property type="entry name" value="Peptide_deformylase_sf"/>
</dbReference>
<comment type="cofactor">
    <cofactor evidence="6">
        <name>Fe(2+)</name>
        <dbReference type="ChEBI" id="CHEBI:29033"/>
    </cofactor>
    <text evidence="6">Binds 1 Fe(2+) ion.</text>
</comment>
<keyword evidence="5 6" id="KW-0408">Iron</keyword>
<keyword evidence="4 6" id="KW-0648">Protein biosynthesis</keyword>
<dbReference type="InterPro" id="IPR023635">
    <property type="entry name" value="Peptide_deformylase"/>
</dbReference>
<comment type="function">
    <text evidence="6">Removes the formyl group from the N-terminal Met of newly synthesized proteins. Requires at least a dipeptide for an efficient rate of reaction. N-terminal L-methionine is a prerequisite for activity but the enzyme has broad specificity at other positions.</text>
</comment>
<keyword evidence="3 6" id="KW-0378">Hydrolase</keyword>
<evidence type="ECO:0000313" key="8">
    <source>
        <dbReference type="Proteomes" id="UP000664398"/>
    </source>
</evidence>
<dbReference type="Gene3D" id="3.90.45.10">
    <property type="entry name" value="Peptide deformylase"/>
    <property type="match status" value="1"/>
</dbReference>
<dbReference type="PRINTS" id="PR01576">
    <property type="entry name" value="PDEFORMYLASE"/>
</dbReference>
<dbReference type="HAMAP" id="MF_00163">
    <property type="entry name" value="Pep_deformylase"/>
    <property type="match status" value="1"/>
</dbReference>
<accession>A0A939M272</accession>
<keyword evidence="2 6" id="KW-0479">Metal-binding</keyword>
<dbReference type="PANTHER" id="PTHR10458:SF2">
    <property type="entry name" value="PEPTIDE DEFORMYLASE, MITOCHONDRIAL"/>
    <property type="match status" value="1"/>
</dbReference>
<evidence type="ECO:0000256" key="4">
    <source>
        <dbReference type="ARBA" id="ARBA00022917"/>
    </source>
</evidence>